<dbReference type="RefSeq" id="WP_203193768.1">
    <property type="nucleotide sequence ID" value="NZ_CP063362.1"/>
</dbReference>
<reference evidence="1 2" key="1">
    <citation type="submission" date="2020-10" db="EMBL/GenBank/DDBJ databases">
        <title>Degradation of 1,4-Dioxane by Xanthobacter sp. YN2, via a Novel Group-2 Soluble Di-Iron Monooxygenase.</title>
        <authorList>
            <person name="Ma F."/>
            <person name="Wang Y."/>
            <person name="Yang J."/>
            <person name="Guo H."/>
            <person name="Su D."/>
            <person name="Yu L."/>
        </authorList>
    </citation>
    <scope>NUCLEOTIDE SEQUENCE [LARGE SCALE GENOMIC DNA]</scope>
    <source>
        <strain evidence="1 2">YN2</strain>
    </source>
</reference>
<dbReference type="Pfam" id="PF06412">
    <property type="entry name" value="TraD"/>
    <property type="match status" value="1"/>
</dbReference>
<dbReference type="AlphaFoldDB" id="A0A974PNJ1"/>
<keyword evidence="2" id="KW-1185">Reference proteome</keyword>
<dbReference type="KEGG" id="xdi:EZH22_29080"/>
<accession>A0A974PNJ1</accession>
<proteinExistence type="predicted"/>
<protein>
    <submittedName>
        <fullName evidence="1">Conjugal transfer protein TraD</fullName>
    </submittedName>
</protein>
<organism evidence="1 2">
    <name type="scientific">Xanthobacter dioxanivorans</name>
    <dbReference type="NCBI Taxonomy" id="2528964"/>
    <lineage>
        <taxon>Bacteria</taxon>
        <taxon>Pseudomonadati</taxon>
        <taxon>Pseudomonadota</taxon>
        <taxon>Alphaproteobacteria</taxon>
        <taxon>Hyphomicrobiales</taxon>
        <taxon>Xanthobacteraceae</taxon>
        <taxon>Xanthobacter</taxon>
    </lineage>
</organism>
<gene>
    <name evidence="1" type="ORF">EZH22_29080</name>
</gene>
<evidence type="ECO:0000313" key="2">
    <source>
        <dbReference type="Proteomes" id="UP000596427"/>
    </source>
</evidence>
<dbReference type="Proteomes" id="UP000596427">
    <property type="component" value="Chromosome"/>
</dbReference>
<name>A0A974PNJ1_9HYPH</name>
<sequence>MSEARKREARQKFLLGGLVVRAGLAEADRAFLFGALIEASGFVAGSDHHERLKAIGLEAFRQRPMEDLQVPDQVDGGRP</sequence>
<dbReference type="InterPro" id="IPR009444">
    <property type="entry name" value="Conjugal_tfr_TraD_a-type"/>
</dbReference>
<dbReference type="EMBL" id="CP063362">
    <property type="protein sequence ID" value="QRG06854.1"/>
    <property type="molecule type" value="Genomic_DNA"/>
</dbReference>
<evidence type="ECO:0000313" key="1">
    <source>
        <dbReference type="EMBL" id="QRG06854.1"/>
    </source>
</evidence>